<keyword evidence="2" id="KW-1185">Reference proteome</keyword>
<name>A0AAN9AD69_HALRR</name>
<evidence type="ECO:0000313" key="2">
    <source>
        <dbReference type="Proteomes" id="UP001381693"/>
    </source>
</evidence>
<accession>A0AAN9AD69</accession>
<gene>
    <name evidence="1" type="ORF">SK128_024717</name>
</gene>
<dbReference type="AlphaFoldDB" id="A0AAN9AD69"/>
<dbReference type="Proteomes" id="UP001381693">
    <property type="component" value="Unassembled WGS sequence"/>
</dbReference>
<comment type="caution">
    <text evidence="1">The sequence shown here is derived from an EMBL/GenBank/DDBJ whole genome shotgun (WGS) entry which is preliminary data.</text>
</comment>
<reference evidence="1 2" key="1">
    <citation type="submission" date="2023-11" db="EMBL/GenBank/DDBJ databases">
        <title>Halocaridina rubra genome assembly.</title>
        <authorList>
            <person name="Smith C."/>
        </authorList>
    </citation>
    <scope>NUCLEOTIDE SEQUENCE [LARGE SCALE GENOMIC DNA]</scope>
    <source>
        <strain evidence="1">EP-1</strain>
        <tissue evidence="1">Whole</tissue>
    </source>
</reference>
<evidence type="ECO:0000313" key="1">
    <source>
        <dbReference type="EMBL" id="KAK7083664.1"/>
    </source>
</evidence>
<proteinExistence type="predicted"/>
<organism evidence="1 2">
    <name type="scientific">Halocaridina rubra</name>
    <name type="common">Hawaiian red shrimp</name>
    <dbReference type="NCBI Taxonomy" id="373956"/>
    <lineage>
        <taxon>Eukaryota</taxon>
        <taxon>Metazoa</taxon>
        <taxon>Ecdysozoa</taxon>
        <taxon>Arthropoda</taxon>
        <taxon>Crustacea</taxon>
        <taxon>Multicrustacea</taxon>
        <taxon>Malacostraca</taxon>
        <taxon>Eumalacostraca</taxon>
        <taxon>Eucarida</taxon>
        <taxon>Decapoda</taxon>
        <taxon>Pleocyemata</taxon>
        <taxon>Caridea</taxon>
        <taxon>Atyoidea</taxon>
        <taxon>Atyidae</taxon>
        <taxon>Halocaridina</taxon>
    </lineage>
</organism>
<protein>
    <submittedName>
        <fullName evidence="1">Uncharacterized protein</fullName>
    </submittedName>
</protein>
<sequence length="134" mass="15199">MRHNLQVIAKLSLDKCDQVRLHCLKETALPPNAPTIKCWEVSFPNRLSLERRNQQRSPRAYGGEGAIAKCVTTLRRVQQQGEVGLSLWERTEDLTKDYCKNNYGPSHKCGRRSQPENMVLPTQLPAILEGSTLD</sequence>
<dbReference type="EMBL" id="JAXCGZ010002690">
    <property type="protein sequence ID" value="KAK7083664.1"/>
    <property type="molecule type" value="Genomic_DNA"/>
</dbReference>